<organism evidence="2 3">
    <name type="scientific">Pogonophryne albipinna</name>
    <dbReference type="NCBI Taxonomy" id="1090488"/>
    <lineage>
        <taxon>Eukaryota</taxon>
        <taxon>Metazoa</taxon>
        <taxon>Chordata</taxon>
        <taxon>Craniata</taxon>
        <taxon>Vertebrata</taxon>
        <taxon>Euteleostomi</taxon>
        <taxon>Actinopterygii</taxon>
        <taxon>Neopterygii</taxon>
        <taxon>Teleostei</taxon>
        <taxon>Neoteleostei</taxon>
        <taxon>Acanthomorphata</taxon>
        <taxon>Eupercaria</taxon>
        <taxon>Perciformes</taxon>
        <taxon>Notothenioidei</taxon>
        <taxon>Pogonophryne</taxon>
    </lineage>
</organism>
<evidence type="ECO:0000313" key="3">
    <source>
        <dbReference type="Proteomes" id="UP001219934"/>
    </source>
</evidence>
<dbReference type="AlphaFoldDB" id="A0AAD6B2Y4"/>
<keyword evidence="3" id="KW-1185">Reference proteome</keyword>
<protein>
    <submittedName>
        <fullName evidence="2">Uncharacterized protein</fullName>
    </submittedName>
</protein>
<keyword evidence="1" id="KW-0472">Membrane</keyword>
<gene>
    <name evidence="2" type="ORF">JOQ06_001516</name>
</gene>
<accession>A0AAD6B2Y4</accession>
<name>A0AAD6B2Y4_9TELE</name>
<comment type="caution">
    <text evidence="2">The sequence shown here is derived from an EMBL/GenBank/DDBJ whole genome shotgun (WGS) entry which is preliminary data.</text>
</comment>
<sequence length="179" mass="20168">MNQQPVVSLNATGGVLLLNLSQWVFEHRKILQVTSRKEEEPYFLDYIPPARDAITLPRNVVYIVAAVVLVIVATYAIVGHLMNDLMHDLADWFLGPKIVEDNSEEGRAETAEEHRLSACSKLMGKDRMEMEKEGLLPGFYPEDVDYHRPSVHPPYPGEKRISAHSVTFTCPMTSYATSP</sequence>
<dbReference type="Proteomes" id="UP001219934">
    <property type="component" value="Unassembled WGS sequence"/>
</dbReference>
<evidence type="ECO:0000313" key="2">
    <source>
        <dbReference type="EMBL" id="KAJ4936932.1"/>
    </source>
</evidence>
<reference evidence="2" key="1">
    <citation type="submission" date="2022-11" db="EMBL/GenBank/DDBJ databases">
        <title>Chromosome-level genome of Pogonophryne albipinna.</title>
        <authorList>
            <person name="Jo E."/>
        </authorList>
    </citation>
    <scope>NUCLEOTIDE SEQUENCE</scope>
    <source>
        <strain evidence="2">SGF0006</strain>
        <tissue evidence="2">Muscle</tissue>
    </source>
</reference>
<evidence type="ECO:0000256" key="1">
    <source>
        <dbReference type="SAM" id="Phobius"/>
    </source>
</evidence>
<dbReference type="EMBL" id="JAPTMU010000010">
    <property type="protein sequence ID" value="KAJ4936932.1"/>
    <property type="molecule type" value="Genomic_DNA"/>
</dbReference>
<proteinExistence type="predicted"/>
<keyword evidence="1" id="KW-1133">Transmembrane helix</keyword>
<feature type="transmembrane region" description="Helical" evidence="1">
    <location>
        <begin position="60"/>
        <end position="78"/>
    </location>
</feature>
<keyword evidence="1" id="KW-0812">Transmembrane</keyword>